<accession>A0A4R8A0T5</accession>
<name>A0A4R8A0T5_9ACTN</name>
<organism evidence="3 4">
    <name type="scientific">Kribbella kalugense</name>
    <dbReference type="NCBI Taxonomy" id="2512221"/>
    <lineage>
        <taxon>Bacteria</taxon>
        <taxon>Bacillati</taxon>
        <taxon>Actinomycetota</taxon>
        <taxon>Actinomycetes</taxon>
        <taxon>Propionibacteriales</taxon>
        <taxon>Kribbellaceae</taxon>
        <taxon>Kribbella</taxon>
    </lineage>
</organism>
<keyword evidence="2" id="KW-0472">Membrane</keyword>
<keyword evidence="4" id="KW-1185">Reference proteome</keyword>
<dbReference type="EMBL" id="SODF01000001">
    <property type="protein sequence ID" value="TDW21680.1"/>
    <property type="molecule type" value="Genomic_DNA"/>
</dbReference>
<protein>
    <submittedName>
        <fullName evidence="3">Uncharacterized protein</fullName>
    </submittedName>
</protein>
<gene>
    <name evidence="3" type="ORF">EV650_0509</name>
</gene>
<evidence type="ECO:0000256" key="2">
    <source>
        <dbReference type="SAM" id="Phobius"/>
    </source>
</evidence>
<evidence type="ECO:0000313" key="4">
    <source>
        <dbReference type="Proteomes" id="UP000295447"/>
    </source>
</evidence>
<evidence type="ECO:0000256" key="1">
    <source>
        <dbReference type="SAM" id="MobiDB-lite"/>
    </source>
</evidence>
<sequence>MPMTYQQMPPPQGTPYPGPTPKRLRQYDPLAVAVGNASLLGLGYFLIRRSLFGIVGLAGTAVLVVLLYRHKSVWCELGLLAWWILQIAHGWFLARRQPNRTASLPKRLVALGITIPVLAAVGFVRYDASRVAGQVADAREAGDCAKVRTAQDQVWLGDRVVAGRQMDRGDGDVATCATLEVAKGNLTAAVGLGDVVSLKLGYGVLGPIAADARQQATAGVVMDRFVKDLQAMEPCELTTLTTWLQARKLSGDLLDRANAVVPRIEPNALLACADDHASREEWPTARAAYQRLVTTYPKAKQAVRARAGLVRATLAIELDNVRSLLLDAEYCSRPAKYSGAKPYHRGFNPAIFLGDGSQYADQLPAAWSIDDPYRANIVVCTETPGMGAAVRTCPYVPESDPYGGAITQVTFHKVTVPTKVYELRTGRLVASATVQIAGDACPYHLDPGSTEDESVTPSDAQVQAAFRPLVVRP</sequence>
<dbReference type="Proteomes" id="UP000295447">
    <property type="component" value="Unassembled WGS sequence"/>
</dbReference>
<feature type="compositionally biased region" description="Pro residues" evidence="1">
    <location>
        <begin position="8"/>
        <end position="20"/>
    </location>
</feature>
<reference evidence="3 4" key="1">
    <citation type="submission" date="2019-03" db="EMBL/GenBank/DDBJ databases">
        <title>Genomic Encyclopedia of Type Strains, Phase III (KMG-III): the genomes of soil and plant-associated and newly described type strains.</title>
        <authorList>
            <person name="Whitman W."/>
        </authorList>
    </citation>
    <scope>NUCLEOTIDE SEQUENCE [LARGE SCALE GENOMIC DNA]</scope>
    <source>
        <strain evidence="3 4">VKM Ac-2570</strain>
    </source>
</reference>
<feature type="transmembrane region" description="Helical" evidence="2">
    <location>
        <begin position="29"/>
        <end position="46"/>
    </location>
</feature>
<feature type="transmembrane region" description="Helical" evidence="2">
    <location>
        <begin position="51"/>
        <end position="68"/>
    </location>
</feature>
<evidence type="ECO:0000313" key="3">
    <source>
        <dbReference type="EMBL" id="TDW21680.1"/>
    </source>
</evidence>
<proteinExistence type="predicted"/>
<feature type="transmembrane region" description="Helical" evidence="2">
    <location>
        <begin position="108"/>
        <end position="126"/>
    </location>
</feature>
<feature type="region of interest" description="Disordered" evidence="1">
    <location>
        <begin position="1"/>
        <end position="20"/>
    </location>
</feature>
<dbReference type="AlphaFoldDB" id="A0A4R8A0T5"/>
<comment type="caution">
    <text evidence="3">The sequence shown here is derived from an EMBL/GenBank/DDBJ whole genome shotgun (WGS) entry which is preliminary data.</text>
</comment>
<keyword evidence="2" id="KW-1133">Transmembrane helix</keyword>
<feature type="transmembrane region" description="Helical" evidence="2">
    <location>
        <begin position="80"/>
        <end position="96"/>
    </location>
</feature>
<keyword evidence="2" id="KW-0812">Transmembrane</keyword>